<dbReference type="SUPFAM" id="SSF55785">
    <property type="entry name" value="PYP-like sensor domain (PAS domain)"/>
    <property type="match status" value="2"/>
</dbReference>
<dbReference type="EC" id="2.7.13.3" evidence="3"/>
<keyword evidence="4 13" id="KW-0597">Phosphoprotein</keyword>
<comment type="caution">
    <text evidence="19">The sequence shown here is derived from an EMBL/GenBank/DDBJ whole genome shotgun (WGS) entry which is preliminary data.</text>
</comment>
<evidence type="ECO:0000256" key="4">
    <source>
        <dbReference type="ARBA" id="ARBA00022553"/>
    </source>
</evidence>
<dbReference type="InterPro" id="IPR001789">
    <property type="entry name" value="Sig_transdc_resp-reg_receiver"/>
</dbReference>
<dbReference type="Gene3D" id="3.30.450.40">
    <property type="match status" value="1"/>
</dbReference>
<dbReference type="PROSITE" id="PS50112">
    <property type="entry name" value="PAS"/>
    <property type="match status" value="1"/>
</dbReference>
<feature type="domain" description="Response regulatory" evidence="16">
    <location>
        <begin position="1436"/>
        <end position="1551"/>
    </location>
</feature>
<keyword evidence="6" id="KW-0547">Nucleotide-binding</keyword>
<dbReference type="NCBIfam" id="TIGR00229">
    <property type="entry name" value="sensory_box"/>
    <property type="match status" value="1"/>
</dbReference>
<dbReference type="InterPro" id="IPR036890">
    <property type="entry name" value="HATPase_C_sf"/>
</dbReference>
<dbReference type="SMART" id="SM00086">
    <property type="entry name" value="PAC"/>
    <property type="match status" value="2"/>
</dbReference>
<evidence type="ECO:0000256" key="8">
    <source>
        <dbReference type="ARBA" id="ARBA00022840"/>
    </source>
</evidence>
<keyword evidence="8" id="KW-0067">ATP-binding</keyword>
<feature type="domain" description="PAC" evidence="18">
    <location>
        <begin position="799"/>
        <end position="851"/>
    </location>
</feature>
<evidence type="ECO:0000313" key="20">
    <source>
        <dbReference type="Proteomes" id="UP001152872"/>
    </source>
</evidence>
<sequence length="1557" mass="176346">MNPFSQVVKLLYRQLKEKSNGEFRGKFAGKFAFNNLLTFWLAFLLFAILAYLGNYFRLPLFFGVDFLFGSIFVLIATYLYGIFMGGAVAAIASIHTYILWGQPYAAILLVLEALWVGVGLEYYQQKHRGSRNMILLVISYWLCLGAPLCFAFYYFILKVGASSVLLVVLKQLINGVFNALIAHLIIDYLPPLHRWAQKRQGNRHHLNIQQMLFHLLLSFVYIPILTIAILTSYHYLHDIEKGISSQLLASTASLTVNLRYWHQHNAGILRELATIASEEDSQEKLQFAVTQIGKITPEFLYIYTTNAEGRILTTFAGILDGENLSMSQSVTQQKIFQDVRSSLSIAFSDISKDRTTGYSHIDIALPILKNNQFNGVVIAVLDVDRLREFLANESGTTKIESFLLDHHKTIIASTVSKELSGDFFDLYQGAEVRPFKTDQIQWLPKIPGTALMTRWRKSYYLQEAPIGANIPWTIVVRLSPSEYIDKLENLHTYILALILAIILPATIVANFLSRRLVNPITKLIHLTTDLPKNLSSESDFAWKSSNLAEIDTLGYNFQVMAIALQEKFQEIQHANVNLEKRVQERSAELLKSELRLNKITDAIPSTVYQFYRDGHGEYSIQFVSRGIYDLCELTGEEIYEDFGKFSSLVVPEHIEAFFHSIEDSATSFTNWAHEFQIKTPSGKLKWISGRSQPMRQGDLGIIWNGIISDITNLKQTEAALQKSEERWQLAIQAADDGIWDLDLETGLTFRSERWRTMFGIEANIDDEQDIDWIDLIHPEDRDRVLQERVDYLSRKIPNYAVEYRMRCTNGDYKWIFTKARALWNLQGQATRLVGASNDITERKLTIAAIEKRESYLSMLVDVQRQLLSESINLHDYGNILEIIGRVADFSSIDLLQCEQEPSLELRFHSTWNAPELSLAQRLLQVEYGQILSDGTWLSRLTQDLSVYLSIDNSLSAVPEAAKAIFNAKGIHSSLVLPIFVNGKFWGFLSFHDHFSDRRRDHVEISLLRVLASSLAMHLERQEAKMELLKAMETAQTANRAKSEFLATMSHEIRTPMNAVIGMASLLLDTDLNPEQYEFTEIIRSSGDNLLTIINDILDFSKIESGRFSLDIQPFNLRHCIEESLDLLAATASAKGLELAYCMDVDVPELILSDVTRLRQVLVNLFSNAVKFTSNGEVSLTVSVSSVDPSQQNYQLLFAVKDSGIGIPRDRYDRLFKPFSQVDSSTTRQYGGTGLGLAIANQLMQMMGGVMLVESEVGVGSTFSFTIATTAVKTVSPPEWNSNLAGKRLLILEDNEVNRQSLTIFAQTLNMEVMVANSSAQAIAWLQNEPAFDLAIMDAGFPVQKELCNASQDCDHCEIRERIRFYANSLPIILLTHTYRCDQVSNDDITICLSKPTKRSQLYSALNQFFSHASLAEIKSKQNSIFDENFASLFPLKILLAEDNIVNQKVATRFLNRLGYRVDVVANGAEVLESLHRQSYDVIFMDVFMPEMDGLTATKKIVAEYIHKPWIVALTANAVQSDREICLNVGMNDYVSKPIQIKELTKALERAYINLKNP</sequence>
<evidence type="ECO:0000256" key="5">
    <source>
        <dbReference type="ARBA" id="ARBA00022679"/>
    </source>
</evidence>
<comment type="similarity">
    <text evidence="2">In the N-terminal section; belongs to the phytochrome family.</text>
</comment>
<feature type="transmembrane region" description="Helical" evidence="14">
    <location>
        <begin position="36"/>
        <end position="54"/>
    </location>
</feature>
<dbReference type="Gene3D" id="3.40.50.2300">
    <property type="match status" value="2"/>
</dbReference>
<dbReference type="SMART" id="SM00388">
    <property type="entry name" value="HisKA"/>
    <property type="match status" value="1"/>
</dbReference>
<keyword evidence="9" id="KW-0902">Two-component regulatory system</keyword>
<protein>
    <recommendedName>
        <fullName evidence="12">Circadian input-output histidine kinase CikA</fullName>
        <ecNumber evidence="3">2.7.13.3</ecNumber>
    </recommendedName>
    <alternativeName>
        <fullName evidence="11">Sensory/regulatory protein RpfC</fullName>
    </alternativeName>
</protein>
<dbReference type="InterPro" id="IPR005467">
    <property type="entry name" value="His_kinase_dom"/>
</dbReference>
<dbReference type="SUPFAM" id="SSF55781">
    <property type="entry name" value="GAF domain-like"/>
    <property type="match status" value="1"/>
</dbReference>
<feature type="transmembrane region" description="Helical" evidence="14">
    <location>
        <begin position="490"/>
        <end position="512"/>
    </location>
</feature>
<evidence type="ECO:0000256" key="12">
    <source>
        <dbReference type="ARBA" id="ARBA00074306"/>
    </source>
</evidence>
<gene>
    <name evidence="19" type="ORF">FEV09_14150</name>
</gene>
<dbReference type="GO" id="GO:0005524">
    <property type="term" value="F:ATP binding"/>
    <property type="evidence" value="ECO:0007669"/>
    <property type="project" value="UniProtKB-KW"/>
</dbReference>
<dbReference type="PROSITE" id="PS50110">
    <property type="entry name" value="RESPONSE_REGULATORY"/>
    <property type="match status" value="2"/>
</dbReference>
<evidence type="ECO:0000256" key="2">
    <source>
        <dbReference type="ARBA" id="ARBA00006402"/>
    </source>
</evidence>
<feature type="modified residue" description="4-aspartylphosphate" evidence="13">
    <location>
        <position position="1337"/>
    </location>
</feature>
<dbReference type="Gene3D" id="3.30.450.20">
    <property type="entry name" value="PAS domain"/>
    <property type="match status" value="3"/>
</dbReference>
<dbReference type="CDD" id="cd00156">
    <property type="entry name" value="REC"/>
    <property type="match status" value="1"/>
</dbReference>
<dbReference type="Gene3D" id="6.10.340.10">
    <property type="match status" value="1"/>
</dbReference>
<dbReference type="CDD" id="cd17546">
    <property type="entry name" value="REC_hyHK_CKI1_RcsC-like"/>
    <property type="match status" value="1"/>
</dbReference>
<evidence type="ECO:0000256" key="1">
    <source>
        <dbReference type="ARBA" id="ARBA00000085"/>
    </source>
</evidence>
<evidence type="ECO:0000259" key="18">
    <source>
        <dbReference type="PROSITE" id="PS50113"/>
    </source>
</evidence>
<dbReference type="GO" id="GO:0000155">
    <property type="term" value="F:phosphorelay sensor kinase activity"/>
    <property type="evidence" value="ECO:0007669"/>
    <property type="project" value="InterPro"/>
</dbReference>
<feature type="domain" description="Response regulatory" evidence="16">
    <location>
        <begin position="1287"/>
        <end position="1409"/>
    </location>
</feature>
<dbReference type="CDD" id="cd00130">
    <property type="entry name" value="PAS"/>
    <property type="match status" value="1"/>
</dbReference>
<comment type="catalytic activity">
    <reaction evidence="1">
        <text>ATP + protein L-histidine = ADP + protein N-phospho-L-histidine.</text>
        <dbReference type="EC" id="2.7.13.3"/>
    </reaction>
</comment>
<dbReference type="InterPro" id="IPR013655">
    <property type="entry name" value="PAS_fold_3"/>
</dbReference>
<feature type="transmembrane region" description="Helical" evidence="14">
    <location>
        <begin position="104"/>
        <end position="123"/>
    </location>
</feature>
<keyword evidence="5" id="KW-0808">Transferase</keyword>
<dbReference type="Pfam" id="PF08447">
    <property type="entry name" value="PAS_3"/>
    <property type="match status" value="2"/>
</dbReference>
<comment type="subunit">
    <text evidence="10">At low DSF concentrations, interacts with RpfF.</text>
</comment>
<feature type="domain" description="PAC" evidence="18">
    <location>
        <begin position="671"/>
        <end position="722"/>
    </location>
</feature>
<dbReference type="Gene3D" id="1.10.1760.20">
    <property type="match status" value="1"/>
</dbReference>
<dbReference type="InterPro" id="IPR003018">
    <property type="entry name" value="GAF"/>
</dbReference>
<dbReference type="CDD" id="cd18773">
    <property type="entry name" value="PDC1_HK_sensor"/>
    <property type="match status" value="1"/>
</dbReference>
<dbReference type="SMART" id="SM00387">
    <property type="entry name" value="HATPase_c"/>
    <property type="match status" value="1"/>
</dbReference>
<dbReference type="Pfam" id="PF00512">
    <property type="entry name" value="HisKA"/>
    <property type="match status" value="1"/>
</dbReference>
<keyword evidence="14" id="KW-0472">Membrane</keyword>
<feature type="domain" description="PAS" evidence="17">
    <location>
        <begin position="723"/>
        <end position="795"/>
    </location>
</feature>
<dbReference type="CDD" id="cd16922">
    <property type="entry name" value="HATPase_EvgS-ArcB-TorS-like"/>
    <property type="match status" value="1"/>
</dbReference>
<dbReference type="EMBL" id="VBTY01000119">
    <property type="protein sequence ID" value="MDG3495693.1"/>
    <property type="molecule type" value="Genomic_DNA"/>
</dbReference>
<dbReference type="InterPro" id="IPR035965">
    <property type="entry name" value="PAS-like_dom_sf"/>
</dbReference>
<keyword evidence="14" id="KW-1133">Transmembrane helix</keyword>
<dbReference type="InterPro" id="IPR004358">
    <property type="entry name" value="Sig_transdc_His_kin-like_C"/>
</dbReference>
<dbReference type="InterPro" id="IPR003594">
    <property type="entry name" value="HATPase_dom"/>
</dbReference>
<dbReference type="FunFam" id="3.30.565.10:FF:000010">
    <property type="entry name" value="Sensor histidine kinase RcsC"/>
    <property type="match status" value="1"/>
</dbReference>
<evidence type="ECO:0000256" key="14">
    <source>
        <dbReference type="SAM" id="Phobius"/>
    </source>
</evidence>
<dbReference type="Pfam" id="PF02518">
    <property type="entry name" value="HATPase_c"/>
    <property type="match status" value="1"/>
</dbReference>
<dbReference type="Proteomes" id="UP001152872">
    <property type="component" value="Unassembled WGS sequence"/>
</dbReference>
<dbReference type="PANTHER" id="PTHR45339">
    <property type="entry name" value="HYBRID SIGNAL TRANSDUCTION HISTIDINE KINASE J"/>
    <property type="match status" value="1"/>
</dbReference>
<dbReference type="PROSITE" id="PS50113">
    <property type="entry name" value="PAC"/>
    <property type="match status" value="2"/>
</dbReference>
<dbReference type="RefSeq" id="WP_009627831.1">
    <property type="nucleotide sequence ID" value="NZ_VBTY01000119.1"/>
</dbReference>
<dbReference type="Gene3D" id="1.10.287.130">
    <property type="match status" value="1"/>
</dbReference>
<evidence type="ECO:0000259" key="17">
    <source>
        <dbReference type="PROSITE" id="PS50112"/>
    </source>
</evidence>
<evidence type="ECO:0000256" key="6">
    <source>
        <dbReference type="ARBA" id="ARBA00022741"/>
    </source>
</evidence>
<dbReference type="InterPro" id="IPR001610">
    <property type="entry name" value="PAC"/>
</dbReference>
<evidence type="ECO:0000256" key="7">
    <source>
        <dbReference type="ARBA" id="ARBA00022777"/>
    </source>
</evidence>
<dbReference type="SUPFAM" id="SSF52172">
    <property type="entry name" value="CheY-like"/>
    <property type="match status" value="2"/>
</dbReference>
<evidence type="ECO:0000256" key="3">
    <source>
        <dbReference type="ARBA" id="ARBA00012438"/>
    </source>
</evidence>
<dbReference type="PROSITE" id="PS50109">
    <property type="entry name" value="HIS_KIN"/>
    <property type="match status" value="1"/>
</dbReference>
<proteinExistence type="inferred from homology"/>
<feature type="domain" description="Histidine kinase" evidence="15">
    <location>
        <begin position="1047"/>
        <end position="1270"/>
    </location>
</feature>
<dbReference type="FunFam" id="1.10.287.130:FF:000002">
    <property type="entry name" value="Two-component osmosensing histidine kinase"/>
    <property type="match status" value="1"/>
</dbReference>
<dbReference type="InterPro" id="IPR003661">
    <property type="entry name" value="HisK_dim/P_dom"/>
</dbReference>
<evidence type="ECO:0000256" key="13">
    <source>
        <dbReference type="PROSITE-ProRule" id="PRU00169"/>
    </source>
</evidence>
<feature type="transmembrane region" description="Helical" evidence="14">
    <location>
        <begin position="135"/>
        <end position="156"/>
    </location>
</feature>
<dbReference type="CDD" id="cd00082">
    <property type="entry name" value="HisKA"/>
    <property type="match status" value="1"/>
</dbReference>
<dbReference type="SMART" id="SM00448">
    <property type="entry name" value="REC"/>
    <property type="match status" value="2"/>
</dbReference>
<dbReference type="Pfam" id="PF01590">
    <property type="entry name" value="GAF"/>
    <property type="match status" value="1"/>
</dbReference>
<feature type="transmembrane region" description="Helical" evidence="14">
    <location>
        <begin position="211"/>
        <end position="236"/>
    </location>
</feature>
<evidence type="ECO:0000259" key="15">
    <source>
        <dbReference type="PROSITE" id="PS50109"/>
    </source>
</evidence>
<dbReference type="PRINTS" id="PR00344">
    <property type="entry name" value="BCTRLSENSOR"/>
</dbReference>
<keyword evidence="20" id="KW-1185">Reference proteome</keyword>
<dbReference type="InterPro" id="IPR011006">
    <property type="entry name" value="CheY-like_superfamily"/>
</dbReference>
<dbReference type="SMART" id="SM00091">
    <property type="entry name" value="PAS"/>
    <property type="match status" value="2"/>
</dbReference>
<feature type="modified residue" description="4-aspartylphosphate" evidence="13">
    <location>
        <position position="1485"/>
    </location>
</feature>
<dbReference type="PANTHER" id="PTHR45339:SF1">
    <property type="entry name" value="HYBRID SIGNAL TRANSDUCTION HISTIDINE KINASE J"/>
    <property type="match status" value="1"/>
</dbReference>
<dbReference type="InterPro" id="IPR000014">
    <property type="entry name" value="PAS"/>
</dbReference>
<dbReference type="Pfam" id="PF00072">
    <property type="entry name" value="Response_reg"/>
    <property type="match status" value="1"/>
</dbReference>
<organism evidence="19 20">
    <name type="scientific">Pseudanabaena catenata USMAC16</name>
    <dbReference type="NCBI Taxonomy" id="1855837"/>
    <lineage>
        <taxon>Bacteria</taxon>
        <taxon>Bacillati</taxon>
        <taxon>Cyanobacteriota</taxon>
        <taxon>Cyanophyceae</taxon>
        <taxon>Pseudanabaenales</taxon>
        <taxon>Pseudanabaenaceae</taxon>
        <taxon>Pseudanabaena</taxon>
    </lineage>
</organism>
<dbReference type="SUPFAM" id="SSF55874">
    <property type="entry name" value="ATPase domain of HSP90 chaperone/DNA topoisomerase II/histidine kinase"/>
    <property type="match status" value="1"/>
</dbReference>
<accession>A0A9X4MAA8</accession>
<evidence type="ECO:0000259" key="16">
    <source>
        <dbReference type="PROSITE" id="PS50110"/>
    </source>
</evidence>
<reference evidence="19" key="1">
    <citation type="submission" date="2019-05" db="EMBL/GenBank/DDBJ databases">
        <title>Whole genome sequencing of Pseudanabaena catenata USMAC16.</title>
        <authorList>
            <person name="Khan Z."/>
            <person name="Omar W.M."/>
            <person name="Convey P."/>
            <person name="Merican F."/>
            <person name="Najimudin N."/>
        </authorList>
    </citation>
    <scope>NUCLEOTIDE SEQUENCE</scope>
    <source>
        <strain evidence="19">USMAC16</strain>
    </source>
</reference>
<feature type="transmembrane region" description="Helical" evidence="14">
    <location>
        <begin position="66"/>
        <end position="98"/>
    </location>
</feature>
<evidence type="ECO:0000313" key="19">
    <source>
        <dbReference type="EMBL" id="MDG3495693.1"/>
    </source>
</evidence>
<evidence type="ECO:0000256" key="9">
    <source>
        <dbReference type="ARBA" id="ARBA00023012"/>
    </source>
</evidence>
<dbReference type="SUPFAM" id="SSF47384">
    <property type="entry name" value="Homodimeric domain of signal transducing histidine kinase"/>
    <property type="match status" value="1"/>
</dbReference>
<keyword evidence="14" id="KW-0812">Transmembrane</keyword>
<evidence type="ECO:0000256" key="11">
    <source>
        <dbReference type="ARBA" id="ARBA00068150"/>
    </source>
</evidence>
<evidence type="ECO:0000256" key="10">
    <source>
        <dbReference type="ARBA" id="ARBA00064003"/>
    </source>
</evidence>
<name>A0A9X4MAA8_9CYAN</name>
<dbReference type="InterPro" id="IPR029016">
    <property type="entry name" value="GAF-like_dom_sf"/>
</dbReference>
<feature type="transmembrane region" description="Helical" evidence="14">
    <location>
        <begin position="168"/>
        <end position="190"/>
    </location>
</feature>
<dbReference type="Gene3D" id="3.30.565.10">
    <property type="entry name" value="Histidine kinase-like ATPase, C-terminal domain"/>
    <property type="match status" value="1"/>
</dbReference>
<dbReference type="InterPro" id="IPR000700">
    <property type="entry name" value="PAS-assoc_C"/>
</dbReference>
<keyword evidence="7" id="KW-0418">Kinase</keyword>
<dbReference type="InterPro" id="IPR036097">
    <property type="entry name" value="HisK_dim/P_sf"/>
</dbReference>